<dbReference type="EMBL" id="DQIR01261539">
    <property type="protein sequence ID" value="HDC17017.1"/>
    <property type="molecule type" value="Transcribed_RNA"/>
</dbReference>
<dbReference type="PROSITE" id="PS50916">
    <property type="entry name" value="RABBD"/>
    <property type="match status" value="1"/>
</dbReference>
<keyword evidence="3 5" id="KW-0863">Zinc-finger</keyword>
<dbReference type="InterPro" id="IPR017455">
    <property type="entry name" value="Znf_FYVE-rel"/>
</dbReference>
<keyword evidence="4" id="KW-0862">Zinc</keyword>
<dbReference type="InterPro" id="IPR011011">
    <property type="entry name" value="Znf_FYVE_PHD"/>
</dbReference>
<evidence type="ECO:0000259" key="8">
    <source>
        <dbReference type="PROSITE" id="PS50916"/>
    </source>
</evidence>
<dbReference type="EMBL" id="DQIR01076440">
    <property type="protein sequence ID" value="HDA31916.1"/>
    <property type="molecule type" value="Transcribed_RNA"/>
</dbReference>
<dbReference type="GO" id="GO:0005524">
    <property type="term" value="F:ATP binding"/>
    <property type="evidence" value="ECO:0007669"/>
    <property type="project" value="UniProtKB-KW"/>
</dbReference>
<keyword evidence="2" id="KW-0479">Metal-binding</keyword>
<dbReference type="AlphaFoldDB" id="A0A480Y946"/>
<accession>A0A480Y946</accession>
<dbReference type="InterPro" id="IPR043566">
    <property type="entry name" value="Rabphilin/DOC2/Noc2"/>
</dbReference>
<keyword evidence="9" id="KW-0547">Nucleotide-binding</keyword>
<sequence>MADTIFGSGSDQWVCPNDRQLALRAKLQTGWSVHTYQTEKQRKSQCLSPAEVEAILQVIQRAERLDVLEQQRIGRLVERLETMRHGVMGNGLSQCLLCGEVLGFLGSSSVFCKDCRKKVCTKCGIEASPGQKRPLWLCKICSEQREWCPATVTVTLISARPAWRTDFQLLGPGTQKETNPGGNQVAAWSPPRWGPPAHPATSQGARAAWPVRPGREQQTHRWGPPPGQTQRALAKGTPGRVPAADVASDSPLHLPGRDGLGAQGGLSSGRTQEREKSWSWTLPAPVLGPQPPALSDVTSDATNQCSAGGLNPLPPTQCLSAPPTRLHPTQPLTQPDLNLLPPPTTTTASTPGSFKVGCLGLEEPSDPPSPRPRGLPTCTAISAFVIMQGEILPCTQTLHPQAGGVRDAPFLWGSRRLRQPRSCC</sequence>
<dbReference type="Gene3D" id="3.30.40.10">
    <property type="entry name" value="Zinc/RING finger domain, C3HC4 (zinc finger)"/>
    <property type="match status" value="1"/>
</dbReference>
<comment type="subcellular location">
    <subcellularLocation>
        <location evidence="1">Cytoplasmic vesicle</location>
        <location evidence="1">Secretory vesicle membrane</location>
    </subcellularLocation>
</comment>
<evidence type="ECO:0000259" key="7">
    <source>
        <dbReference type="PROSITE" id="PS50178"/>
    </source>
</evidence>
<feature type="compositionally biased region" description="Gly residues" evidence="6">
    <location>
        <begin position="258"/>
        <end position="267"/>
    </location>
</feature>
<dbReference type="InterPro" id="IPR041282">
    <property type="entry name" value="FYVE_2"/>
</dbReference>
<dbReference type="PANTHER" id="PTHR45729">
    <property type="entry name" value="RABPHILIN, ISOFORM A"/>
    <property type="match status" value="1"/>
</dbReference>
<dbReference type="CDD" id="cd15763">
    <property type="entry name" value="FYVE_RPH3L"/>
    <property type="match status" value="1"/>
</dbReference>
<evidence type="ECO:0000256" key="6">
    <source>
        <dbReference type="SAM" id="MobiDB-lite"/>
    </source>
</evidence>
<dbReference type="Pfam" id="PF02318">
    <property type="entry name" value="FYVE_2"/>
    <property type="match status" value="1"/>
</dbReference>
<feature type="domain" description="RabBD" evidence="8">
    <location>
        <begin position="41"/>
        <end position="107"/>
    </location>
</feature>
<organism evidence="10">
    <name type="scientific">Sus scrofa</name>
    <name type="common">Pig</name>
    <dbReference type="NCBI Taxonomy" id="9823"/>
    <lineage>
        <taxon>Eukaryota</taxon>
        <taxon>Metazoa</taxon>
        <taxon>Chordata</taxon>
        <taxon>Craniata</taxon>
        <taxon>Vertebrata</taxon>
        <taxon>Euteleostomi</taxon>
        <taxon>Mammalia</taxon>
        <taxon>Eutheria</taxon>
        <taxon>Laurasiatheria</taxon>
        <taxon>Artiodactyla</taxon>
        <taxon>Suina</taxon>
        <taxon>Suidae</taxon>
        <taxon>Sus</taxon>
    </lineage>
</organism>
<proteinExistence type="predicted"/>
<keyword evidence="9" id="KW-0067">ATP-binding</keyword>
<evidence type="ECO:0000256" key="3">
    <source>
        <dbReference type="ARBA" id="ARBA00022771"/>
    </source>
</evidence>
<feature type="region of interest" description="Disordered" evidence="6">
    <location>
        <begin position="171"/>
        <end position="276"/>
    </location>
</feature>
<dbReference type="GO" id="GO:0031267">
    <property type="term" value="F:small GTPase binding"/>
    <property type="evidence" value="ECO:0007669"/>
    <property type="project" value="InterPro"/>
</dbReference>
<dbReference type="InterPro" id="IPR010911">
    <property type="entry name" value="Rab_BD"/>
</dbReference>
<dbReference type="InterPro" id="IPR013083">
    <property type="entry name" value="Znf_RING/FYVE/PHD"/>
</dbReference>
<feature type="domain" description="FYVE-type" evidence="7">
    <location>
        <begin position="89"/>
        <end position="146"/>
    </location>
</feature>
<dbReference type="PANTHER" id="PTHR45729:SF4">
    <property type="entry name" value="RAB EFFECTOR NOC2"/>
    <property type="match status" value="1"/>
</dbReference>
<dbReference type="PROSITE" id="PS50178">
    <property type="entry name" value="ZF_FYVE"/>
    <property type="match status" value="1"/>
</dbReference>
<dbReference type="GO" id="GO:0006886">
    <property type="term" value="P:intracellular protein transport"/>
    <property type="evidence" value="ECO:0007669"/>
    <property type="project" value="InterPro"/>
</dbReference>
<reference evidence="10" key="1">
    <citation type="journal article" date="2019" name="PeerJ">
        <title>Genes of the pig, Sus scrofa, reconstructed with EvidentialGene.</title>
        <authorList>
            <person name="Gilbert D.G."/>
        </authorList>
    </citation>
    <scope>NUCLEOTIDE SEQUENCE</scope>
</reference>
<dbReference type="SUPFAM" id="SSF57903">
    <property type="entry name" value="FYVE/PHD zinc finger"/>
    <property type="match status" value="1"/>
</dbReference>
<evidence type="ECO:0000256" key="2">
    <source>
        <dbReference type="ARBA" id="ARBA00022723"/>
    </source>
</evidence>
<evidence type="ECO:0000313" key="9">
    <source>
        <dbReference type="EMBL" id="HDA31916.1"/>
    </source>
</evidence>
<evidence type="ECO:0000313" key="10">
    <source>
        <dbReference type="EMBL" id="HDC17017.1"/>
    </source>
</evidence>
<evidence type="ECO:0000256" key="4">
    <source>
        <dbReference type="ARBA" id="ARBA00022833"/>
    </source>
</evidence>
<evidence type="ECO:0000256" key="5">
    <source>
        <dbReference type="PROSITE-ProRule" id="PRU00091"/>
    </source>
</evidence>
<name>A0A480Y946_PIG</name>
<dbReference type="GO" id="GO:0008270">
    <property type="term" value="F:zinc ion binding"/>
    <property type="evidence" value="ECO:0007669"/>
    <property type="project" value="UniProtKB-KW"/>
</dbReference>
<dbReference type="InterPro" id="IPR041857">
    <property type="entry name" value="Noc2_FYVE"/>
</dbReference>
<protein>
    <submittedName>
        <fullName evidence="9">ATP-binding cassette sub-family B member 8, mitochondrial isoform X1</fullName>
    </submittedName>
    <submittedName>
        <fullName evidence="10">Rab effector Noc2 isoform X7</fullName>
    </submittedName>
</protein>
<dbReference type="GO" id="GO:0030658">
    <property type="term" value="C:transport vesicle membrane"/>
    <property type="evidence" value="ECO:0007669"/>
    <property type="project" value="UniProtKB-SubCell"/>
</dbReference>
<evidence type="ECO:0000256" key="1">
    <source>
        <dbReference type="ARBA" id="ARBA00004250"/>
    </source>
</evidence>